<evidence type="ECO:0000313" key="3">
    <source>
        <dbReference type="Proteomes" id="UP000464374"/>
    </source>
</evidence>
<feature type="domain" description="ATPase AAA-type core" evidence="1">
    <location>
        <begin position="50"/>
        <end position="365"/>
    </location>
</feature>
<evidence type="ECO:0000313" key="2">
    <source>
        <dbReference type="EMBL" id="QHX42141.1"/>
    </source>
</evidence>
<dbReference type="Gene3D" id="3.40.50.300">
    <property type="entry name" value="P-loop containing nucleotide triphosphate hydrolases"/>
    <property type="match status" value="1"/>
</dbReference>
<dbReference type="AlphaFoldDB" id="A0A6P1XXM7"/>
<dbReference type="PANTHER" id="PTHR40396:SF1">
    <property type="entry name" value="ATPASE AAA-TYPE CORE DOMAIN-CONTAINING PROTEIN"/>
    <property type="match status" value="1"/>
</dbReference>
<evidence type="ECO:0000259" key="1">
    <source>
        <dbReference type="Pfam" id="PF13304"/>
    </source>
</evidence>
<accession>A0A6P1XXM7</accession>
<dbReference type="InterPro" id="IPR027417">
    <property type="entry name" value="P-loop_NTPase"/>
</dbReference>
<proteinExistence type="predicted"/>
<dbReference type="Pfam" id="PF13304">
    <property type="entry name" value="AAA_21"/>
    <property type="match status" value="1"/>
</dbReference>
<dbReference type="Proteomes" id="UP000464374">
    <property type="component" value="Chromosome"/>
</dbReference>
<gene>
    <name evidence="2" type="ORF">GWP43_00215</name>
</gene>
<protein>
    <submittedName>
        <fullName evidence="2">ATP-binding protein</fullName>
    </submittedName>
</protein>
<dbReference type="KEGG" id="trz:GWP43_00215"/>
<dbReference type="EMBL" id="CP048020">
    <property type="protein sequence ID" value="QHX42141.1"/>
    <property type="molecule type" value="Genomic_DNA"/>
</dbReference>
<dbReference type="InterPro" id="IPR003959">
    <property type="entry name" value="ATPase_AAA_core"/>
</dbReference>
<keyword evidence="2" id="KW-0067">ATP-binding</keyword>
<dbReference type="GO" id="GO:0005524">
    <property type="term" value="F:ATP binding"/>
    <property type="evidence" value="ECO:0007669"/>
    <property type="project" value="UniProtKB-KW"/>
</dbReference>
<dbReference type="PANTHER" id="PTHR40396">
    <property type="entry name" value="ATPASE-LIKE PROTEIN"/>
    <property type="match status" value="1"/>
</dbReference>
<name>A0A6P1XXM7_9SPIR</name>
<dbReference type="SUPFAM" id="SSF52540">
    <property type="entry name" value="P-loop containing nucleoside triphosphate hydrolases"/>
    <property type="match status" value="1"/>
</dbReference>
<dbReference type="RefSeq" id="WP_162661956.1">
    <property type="nucleotide sequence ID" value="NZ_CP048020.1"/>
</dbReference>
<reference evidence="2 3" key="1">
    <citation type="submission" date="2020-01" db="EMBL/GenBank/DDBJ databases">
        <title>Complete genome sequence of a human oral phylogroup 1 Treponema sp. strain ATCC 700766, originally isolated from periodontitis dental plaque.</title>
        <authorList>
            <person name="Chan Y."/>
            <person name="Huo Y.-B."/>
            <person name="Yu X.-L."/>
            <person name="Zeng H."/>
            <person name="Leung W.-K."/>
            <person name="Watt R.M."/>
        </authorList>
    </citation>
    <scope>NUCLEOTIDE SEQUENCE [LARGE SCALE GENOMIC DNA]</scope>
    <source>
        <strain evidence="2 3">OMZ 804</strain>
    </source>
</reference>
<organism evidence="2 3">
    <name type="scientific">Treponema vincentii</name>
    <dbReference type="NCBI Taxonomy" id="69710"/>
    <lineage>
        <taxon>Bacteria</taxon>
        <taxon>Pseudomonadati</taxon>
        <taxon>Spirochaetota</taxon>
        <taxon>Spirochaetia</taxon>
        <taxon>Spirochaetales</taxon>
        <taxon>Treponemataceae</taxon>
        <taxon>Treponema</taxon>
    </lineage>
</organism>
<dbReference type="GO" id="GO:0016887">
    <property type="term" value="F:ATP hydrolysis activity"/>
    <property type="evidence" value="ECO:0007669"/>
    <property type="project" value="InterPro"/>
</dbReference>
<keyword evidence="2" id="KW-0547">Nucleotide-binding</keyword>
<sequence>MLLEFKTANYKSFKEELTFSLIPAQKQKGLDYSIAREKINKKVYKGLSSAVIYGANAAGKTNIIGAMDTFKSIIIRGNIRNDEDAKGVNIAAKSLELIPNNTLIKVQPVSFSIKFIEASMLIEYAFSLDLGFFLDKNYKRKILQETLKINENLVFKRSNELQIDNLDIIKDYLTEAFKANQQGAIALAQGSLNDEELFLTNGFKTIFSVKLSALILNWLSSKFIVVYHSNLLRVVGTLTDPQKNSFYVEETINEAAKLFGITANALGYVNDEETHKVQLCSLVKDKQETAILPAEIFESYGTIRFVNIFPLIMKVLLEGGILIADEFDASIHPMAVMNIITIFHNDEINKHHAQLVFNTHNPIFLNANLFRRDEIKFVERDHDTHCSMHYSLSDFGTAGENGVRKNEDYMKNYFIDRYGALDNIDFSSCITKFIKKQNERNLK</sequence>